<evidence type="ECO:0000313" key="9">
    <source>
        <dbReference type="EMBL" id="MFB9313796.1"/>
    </source>
</evidence>
<keyword evidence="9" id="KW-0032">Aminotransferase</keyword>
<dbReference type="GO" id="GO:0008483">
    <property type="term" value="F:transaminase activity"/>
    <property type="evidence" value="ECO:0007669"/>
    <property type="project" value="UniProtKB-KW"/>
</dbReference>
<dbReference type="SUPFAM" id="SSF55904">
    <property type="entry name" value="Ornithine decarboxylase C-terminal domain"/>
    <property type="match status" value="1"/>
</dbReference>
<sequence>MTIVSAGASTAPTGSAPAGSGLADPRGLAGEAPLLAAWLRFTEATRQGRTRPFTIPGHKQRTHLTGTLVEGDVPLFGGLDTVGLTVGRLAQAERLAAEHWGADWARFSVGGATHGNQALTLALGRPGDRVVVSRTLHRSLLTGLALAGLDPVWVRPGIDPESGLPTCVPVDDVRRALATDRVCGVFLTEPSYVGTCGPVREYAEVAHEAGVPLVVDAAWGAHFGAHPDLPPFPLRAGADAVVISAHKSLPAMNQAAVVLARTTRSGGLLSPQRLESGFDATHTTSPSGSILASIDAARALLQRDGRGLFDLLLPAVRRARTRLAAIPGVRVLAGRLPDGAVVDPVKLVVCLAGTGANGLDVGADLDALGLPLEMADLDTLIPMITIADSADDLDQLVTALGASIERHRGAPRAPVPAAAWSVTPRPVLSPREAHFAEREALAPEQAVGRTSAELIAPYPPGVPVLAPGEQITAEVIASLRAMLDHGGRVAYAADPALATLQVVRDATETPGRRPSRSTPQIDQGPGPSPS</sequence>
<comment type="similarity">
    <text evidence="2">Belongs to the Orn/Lys/Arg decarboxylase class-I family.</text>
</comment>
<accession>A0ABV5KAN6</accession>
<comment type="cofactor">
    <cofactor evidence="1">
        <name>pyridoxal 5'-phosphate</name>
        <dbReference type="ChEBI" id="CHEBI:597326"/>
    </cofactor>
</comment>
<feature type="region of interest" description="Disordered" evidence="6">
    <location>
        <begin position="505"/>
        <end position="530"/>
    </location>
</feature>
<dbReference type="RefSeq" id="WP_140010191.1">
    <property type="nucleotide sequence ID" value="NZ_JBHMDG010000014.1"/>
</dbReference>
<keyword evidence="5" id="KW-0456">Lyase</keyword>
<evidence type="ECO:0000256" key="6">
    <source>
        <dbReference type="SAM" id="MobiDB-lite"/>
    </source>
</evidence>
<keyword evidence="9" id="KW-0808">Transferase</keyword>
<dbReference type="InterPro" id="IPR036633">
    <property type="entry name" value="Prn/Lys/Arg_de-COase_C_sf"/>
</dbReference>
<evidence type="ECO:0000256" key="1">
    <source>
        <dbReference type="ARBA" id="ARBA00001933"/>
    </source>
</evidence>
<evidence type="ECO:0000256" key="5">
    <source>
        <dbReference type="ARBA" id="ARBA00023239"/>
    </source>
</evidence>
<dbReference type="SUPFAM" id="SSF53383">
    <property type="entry name" value="PLP-dependent transferases"/>
    <property type="match status" value="1"/>
</dbReference>
<feature type="compositionally biased region" description="Low complexity" evidence="6">
    <location>
        <begin position="1"/>
        <end position="21"/>
    </location>
</feature>
<feature type="domain" description="Orn/Lys/Arg decarboxylases family 1 pyridoxal-P attachment site" evidence="7">
    <location>
        <begin position="79"/>
        <end position="323"/>
    </location>
</feature>
<dbReference type="PANTHER" id="PTHR43277:SF4">
    <property type="entry name" value="ARGININE DECARBOXYLASE"/>
    <property type="match status" value="1"/>
</dbReference>
<dbReference type="InterPro" id="IPR008286">
    <property type="entry name" value="Prn/Lys/Arg_de-COase_C"/>
</dbReference>
<proteinExistence type="inferred from homology"/>
<dbReference type="Pfam" id="PF03711">
    <property type="entry name" value="OKR_DC_1_C"/>
    <property type="match status" value="1"/>
</dbReference>
<evidence type="ECO:0000256" key="3">
    <source>
        <dbReference type="ARBA" id="ARBA00022793"/>
    </source>
</evidence>
<evidence type="ECO:0000313" key="10">
    <source>
        <dbReference type="Proteomes" id="UP001589750"/>
    </source>
</evidence>
<evidence type="ECO:0000256" key="4">
    <source>
        <dbReference type="ARBA" id="ARBA00022898"/>
    </source>
</evidence>
<keyword evidence="10" id="KW-1185">Reference proteome</keyword>
<dbReference type="PANTHER" id="PTHR43277">
    <property type="entry name" value="ARGININE DECARBOXYLASE"/>
    <property type="match status" value="1"/>
</dbReference>
<comment type="caution">
    <text evidence="9">The sequence shown here is derived from an EMBL/GenBank/DDBJ whole genome shotgun (WGS) entry which is preliminary data.</text>
</comment>
<dbReference type="EMBL" id="JBHMDG010000014">
    <property type="protein sequence ID" value="MFB9313796.1"/>
    <property type="molecule type" value="Genomic_DNA"/>
</dbReference>
<dbReference type="InterPro" id="IPR015421">
    <property type="entry name" value="PyrdxlP-dep_Trfase_major"/>
</dbReference>
<name>A0ABV5KAN6_9ACTN</name>
<protein>
    <submittedName>
        <fullName evidence="9">Aminotransferase class I/II-fold pyridoxal phosphate-dependent enzyme</fullName>
    </submittedName>
</protein>
<keyword evidence="3" id="KW-0210">Decarboxylase</keyword>
<dbReference type="Gene3D" id="3.40.640.10">
    <property type="entry name" value="Type I PLP-dependent aspartate aminotransferase-like (Major domain)"/>
    <property type="match status" value="1"/>
</dbReference>
<dbReference type="Gene3D" id="3.90.100.10">
    <property type="entry name" value="Orn/Lys/Arg decarboxylase, C-terminal domain"/>
    <property type="match status" value="1"/>
</dbReference>
<evidence type="ECO:0000259" key="7">
    <source>
        <dbReference type="Pfam" id="PF01276"/>
    </source>
</evidence>
<dbReference type="InterPro" id="IPR000310">
    <property type="entry name" value="Orn/Lys/Arg_deCO2ase_major_dom"/>
</dbReference>
<evidence type="ECO:0000259" key="8">
    <source>
        <dbReference type="Pfam" id="PF03711"/>
    </source>
</evidence>
<evidence type="ECO:0000256" key="2">
    <source>
        <dbReference type="ARBA" id="ARBA00010671"/>
    </source>
</evidence>
<dbReference type="Proteomes" id="UP001589750">
    <property type="component" value="Unassembled WGS sequence"/>
</dbReference>
<feature type="domain" description="Orn/Lys/Arg decarboxylase C-terminal" evidence="8">
    <location>
        <begin position="418"/>
        <end position="477"/>
    </location>
</feature>
<feature type="region of interest" description="Disordered" evidence="6">
    <location>
        <begin position="1"/>
        <end position="24"/>
    </location>
</feature>
<reference evidence="9 10" key="1">
    <citation type="submission" date="2024-09" db="EMBL/GenBank/DDBJ databases">
        <authorList>
            <person name="Sun Q."/>
            <person name="Mori K."/>
        </authorList>
    </citation>
    <scope>NUCLEOTIDE SEQUENCE [LARGE SCALE GENOMIC DNA]</scope>
    <source>
        <strain evidence="9 10">JCM 9626</strain>
    </source>
</reference>
<dbReference type="InterPro" id="IPR052357">
    <property type="entry name" value="Orn_Lys_Arg_decarboxylase-I"/>
</dbReference>
<gene>
    <name evidence="9" type="ORF">ACFFRI_12150</name>
</gene>
<keyword evidence="4" id="KW-0663">Pyridoxal phosphate</keyword>
<dbReference type="Pfam" id="PF01276">
    <property type="entry name" value="OKR_DC_1"/>
    <property type="match status" value="1"/>
</dbReference>
<dbReference type="InterPro" id="IPR015424">
    <property type="entry name" value="PyrdxlP-dep_Trfase"/>
</dbReference>
<organism evidence="9 10">
    <name type="scientific">Nocardioides plantarum</name>
    <dbReference type="NCBI Taxonomy" id="29299"/>
    <lineage>
        <taxon>Bacteria</taxon>
        <taxon>Bacillati</taxon>
        <taxon>Actinomycetota</taxon>
        <taxon>Actinomycetes</taxon>
        <taxon>Propionibacteriales</taxon>
        <taxon>Nocardioidaceae</taxon>
        <taxon>Nocardioides</taxon>
    </lineage>
</organism>